<reference evidence="1 2" key="1">
    <citation type="journal article" date="2016" name="Nat. Commun.">
        <title>Thousands of microbial genomes shed light on interconnected biogeochemical processes in an aquifer system.</title>
        <authorList>
            <person name="Anantharaman K."/>
            <person name="Brown C.T."/>
            <person name="Hug L.A."/>
            <person name="Sharon I."/>
            <person name="Castelle C.J."/>
            <person name="Probst A.J."/>
            <person name="Thomas B.C."/>
            <person name="Singh A."/>
            <person name="Wilkins M.J."/>
            <person name="Karaoz U."/>
            <person name="Brodie E.L."/>
            <person name="Williams K.H."/>
            <person name="Hubbard S.S."/>
            <person name="Banfield J.F."/>
        </authorList>
    </citation>
    <scope>NUCLEOTIDE SEQUENCE [LARGE SCALE GENOMIC DNA]</scope>
</reference>
<dbReference type="STRING" id="1802399.A3E39_01950"/>
<accession>A0A1F7UKV7</accession>
<evidence type="ECO:0000313" key="1">
    <source>
        <dbReference type="EMBL" id="OGL78930.1"/>
    </source>
</evidence>
<comment type="caution">
    <text evidence="1">The sequence shown here is derived from an EMBL/GenBank/DDBJ whole genome shotgun (WGS) entry which is preliminary data.</text>
</comment>
<gene>
    <name evidence="1" type="ORF">A3E39_01950</name>
</gene>
<dbReference type="Proteomes" id="UP000176603">
    <property type="component" value="Unassembled WGS sequence"/>
</dbReference>
<protein>
    <submittedName>
        <fullName evidence="1">Uncharacterized protein</fullName>
    </submittedName>
</protein>
<organism evidence="1 2">
    <name type="scientific">Candidatus Uhrbacteria bacterium RIFCSPHIGHO2_12_FULL_60_25</name>
    <dbReference type="NCBI Taxonomy" id="1802399"/>
    <lineage>
        <taxon>Bacteria</taxon>
        <taxon>Candidatus Uhriibacteriota</taxon>
    </lineage>
</organism>
<dbReference type="AlphaFoldDB" id="A0A1F7UKV7"/>
<name>A0A1F7UKV7_9BACT</name>
<dbReference type="EMBL" id="MGEH01000020">
    <property type="protein sequence ID" value="OGL78930.1"/>
    <property type="molecule type" value="Genomic_DNA"/>
</dbReference>
<evidence type="ECO:0000313" key="2">
    <source>
        <dbReference type="Proteomes" id="UP000176603"/>
    </source>
</evidence>
<proteinExistence type="predicted"/>
<sequence length="60" mass="7102">MIMHMTDQNKHRTPKDITSDARTLQKKFLEIQHKSVQLMGKVDAKQAERTIQTLRKRLVE</sequence>